<dbReference type="PANTHER" id="PTHR33463">
    <property type="entry name" value="NB-ARC DOMAIN-CONTAINING PROTEIN-RELATED"/>
    <property type="match status" value="1"/>
</dbReference>
<organism evidence="3 4">
    <name type="scientific">Carpinus fangiana</name>
    <dbReference type="NCBI Taxonomy" id="176857"/>
    <lineage>
        <taxon>Eukaryota</taxon>
        <taxon>Viridiplantae</taxon>
        <taxon>Streptophyta</taxon>
        <taxon>Embryophyta</taxon>
        <taxon>Tracheophyta</taxon>
        <taxon>Spermatophyta</taxon>
        <taxon>Magnoliopsida</taxon>
        <taxon>eudicotyledons</taxon>
        <taxon>Gunneridae</taxon>
        <taxon>Pentapetalae</taxon>
        <taxon>rosids</taxon>
        <taxon>fabids</taxon>
        <taxon>Fagales</taxon>
        <taxon>Betulaceae</taxon>
        <taxon>Carpinus</taxon>
    </lineage>
</organism>
<dbReference type="EMBL" id="VIBQ01000884">
    <property type="protein sequence ID" value="KAC3710474.1"/>
    <property type="molecule type" value="Genomic_DNA"/>
</dbReference>
<dbReference type="SUPFAM" id="SSF52047">
    <property type="entry name" value="RNI-like"/>
    <property type="match status" value="1"/>
</dbReference>
<protein>
    <recommendedName>
        <fullName evidence="2">Disease resistance protein At4g27190-like leucine-rich repeats domain-containing protein</fullName>
    </recommendedName>
</protein>
<dbReference type="OrthoDB" id="996339at2759"/>
<dbReference type="AlphaFoldDB" id="A0A5N6L6D4"/>
<evidence type="ECO:0000259" key="2">
    <source>
        <dbReference type="Pfam" id="PF23247"/>
    </source>
</evidence>
<dbReference type="Proteomes" id="UP000327013">
    <property type="component" value="Unassembled WGS sequence"/>
</dbReference>
<dbReference type="Pfam" id="PF23247">
    <property type="entry name" value="LRR_RPS2"/>
    <property type="match status" value="2"/>
</dbReference>
<dbReference type="InterPro" id="IPR057135">
    <property type="entry name" value="At4g27190-like_LRR"/>
</dbReference>
<accession>A0A5N6L6D4</accession>
<reference evidence="3 4" key="1">
    <citation type="submission" date="2019-06" db="EMBL/GenBank/DDBJ databases">
        <title>A chromosomal-level reference genome of Carpinus fangiana (Coryloideae, Betulaceae).</title>
        <authorList>
            <person name="Yang X."/>
            <person name="Wang Z."/>
            <person name="Zhang L."/>
            <person name="Hao G."/>
            <person name="Liu J."/>
            <person name="Yang Y."/>
        </authorList>
    </citation>
    <scope>NUCLEOTIDE SEQUENCE [LARGE SCALE GENOMIC DNA]</scope>
    <source>
        <strain evidence="3">Cfa_2016G</strain>
        <tissue evidence="3">Leaf</tissue>
    </source>
</reference>
<keyword evidence="1" id="KW-0611">Plant defense</keyword>
<evidence type="ECO:0000313" key="4">
    <source>
        <dbReference type="Proteomes" id="UP000327013"/>
    </source>
</evidence>
<keyword evidence="4" id="KW-1185">Reference proteome</keyword>
<sequence>MLARFQSLEELYVGDCGSLQEVFEVQGINVKETQVVTTSVARCLTQLQRLLIVGCMELEEIVAEEEAEQPIAKFVFSRVTVLHLAILPRLEWFYPGVHTSEWPKLKNMLVACCPKDEIFASELSSFQDILGQSQVEIPIKQPLFLVDDEVPFPSLEKLRIICMANLKIIWHNQFTANSFCEPQAVKVELCENLIDNQETCDVTATQLKELHLFHLPKLKHIWNKDPQVIFSFQNPLEVHDMVCERTESPFPGADQEGIPVNWMVNFDDQVAVKEIGLMYQNSGVSPKERMIEIGSY</sequence>
<comment type="caution">
    <text evidence="3">The sequence shown here is derived from an EMBL/GenBank/DDBJ whole genome shotgun (WGS) entry which is preliminary data.</text>
</comment>
<feature type="domain" description="Disease resistance protein At4g27190-like leucine-rich repeats" evidence="2">
    <location>
        <begin position="1"/>
        <end position="113"/>
    </location>
</feature>
<dbReference type="PANTHER" id="PTHR33463:SF209">
    <property type="entry name" value="DISEASE RESISTANCE PROTEIN RPS2-LIKE"/>
    <property type="match status" value="1"/>
</dbReference>
<proteinExistence type="predicted"/>
<dbReference type="InterPro" id="IPR050905">
    <property type="entry name" value="Plant_NBS-LRR"/>
</dbReference>
<name>A0A5N6L6D4_9ROSI</name>
<evidence type="ECO:0000313" key="3">
    <source>
        <dbReference type="EMBL" id="KAC3710474.1"/>
    </source>
</evidence>
<feature type="domain" description="Disease resistance protein At4g27190-like leucine-rich repeats" evidence="2">
    <location>
        <begin position="198"/>
        <end position="251"/>
    </location>
</feature>
<gene>
    <name evidence="3" type="ORF">FH972_027204</name>
</gene>
<evidence type="ECO:0000256" key="1">
    <source>
        <dbReference type="ARBA" id="ARBA00022821"/>
    </source>
</evidence>